<dbReference type="GO" id="GO:0016620">
    <property type="term" value="F:oxidoreductase activity, acting on the aldehyde or oxo group of donors, NAD or NADP as acceptor"/>
    <property type="evidence" value="ECO:0007669"/>
    <property type="project" value="InterPro"/>
</dbReference>
<dbReference type="RefSeq" id="WP_012139133.1">
    <property type="nucleotide sequence ID" value="NZ_KE007327.1"/>
</dbReference>
<dbReference type="SUPFAM" id="SSF53720">
    <property type="entry name" value="ALDH-like"/>
    <property type="match status" value="1"/>
</dbReference>
<dbReference type="OrthoDB" id="136308at2"/>
<dbReference type="eggNOG" id="COG1012">
    <property type="taxonomic scope" value="Bacteria"/>
</dbReference>
<comment type="caution">
    <text evidence="3">The sequence shown here is derived from an EMBL/GenBank/DDBJ whole genome shotgun (WGS) entry which is preliminary data.</text>
</comment>
<reference evidence="3 4" key="1">
    <citation type="journal article" date="2013" name="Genome Announc.">
        <title>Draft Genome Sequence of the Moderately Halophilic Bacterium Marinobacter lipolyticus Strain SM19.</title>
        <authorList>
            <person name="Papke R.T."/>
            <person name="de la Haba R.R."/>
            <person name="Infante-Dominguez C."/>
            <person name="Perez D."/>
            <person name="Sanchez-Porro C."/>
            <person name="Lapierre P."/>
            <person name="Ventosa A."/>
        </authorList>
    </citation>
    <scope>NUCLEOTIDE SEQUENCE [LARGE SCALE GENOMIC DNA]</scope>
    <source>
        <strain evidence="3 4">SM19</strain>
    </source>
</reference>
<evidence type="ECO:0000313" key="3">
    <source>
        <dbReference type="EMBL" id="EON91199.1"/>
    </source>
</evidence>
<dbReference type="PATRIC" id="fig|1318628.3.peg.2980"/>
<dbReference type="STRING" id="1318628.MARLIPOL_14905"/>
<name>R8AXY9_9GAMM</name>
<gene>
    <name evidence="3" type="ORF">MARLIPOL_14905</name>
</gene>
<dbReference type="Gene3D" id="3.40.309.10">
    <property type="entry name" value="Aldehyde Dehydrogenase, Chain A, domain 2"/>
    <property type="match status" value="1"/>
</dbReference>
<dbReference type="AlphaFoldDB" id="R8AXY9"/>
<feature type="domain" description="Aldehyde dehydrogenase" evidence="2">
    <location>
        <begin position="217"/>
        <end position="333"/>
    </location>
</feature>
<sequence length="574" mass="63678">MNNNVQENDVFIDLDNDLTTLANTRDSWAQTPVAERIQILQEIKDSLLNVSDAWARDAARAKGLDQDSPLVGEEWLSGPYAVMGACNGLIDTLSGLEGKSFLKNIPFRTLPSGQTAARVVPHSLWDRLLLSGVKADIWMQKGINENNIAANTATVYDDAPEQRIGRVSLVLGAGNIAAIAPLDAFQKLFVEHQVVILKMNPVNDYLTEHLKAALRPLIDRDALRIVKGGGDVGAWLTEHSTVEEIHITGAETTHDAIIWGRGEEGQRNREAGTPRVNKRITSELGAVCPTIVVPGNWSAADIRFQAEQIATHKLHNSGFNCVACQVLLMPEGWNQATDLMSELRNVLGRSTRPAYYPGAEDRLDTFHQKSEEVTTVNRGSAPNLLINKLEDNDWFRSNEIFAPALSTHSLEAPDAEQYLRNAIKFANEKLHGTLGANIVIHPDTIRSIGRSRFEELLAELRYGTIAINTWTGLGFLSTVCPWGAFPGHTLDDVQSGIGTVHNTFMFDSVERAVVEAPFRPFPRSVLSGEWTLLPRPPWFITNKRQQRLGRLLTRFQHSPGWRHIPRIFANALRG</sequence>
<proteinExistence type="predicted"/>
<evidence type="ECO:0000313" key="4">
    <source>
        <dbReference type="Proteomes" id="UP000016540"/>
    </source>
</evidence>
<evidence type="ECO:0000256" key="1">
    <source>
        <dbReference type="ARBA" id="ARBA00023002"/>
    </source>
</evidence>
<dbReference type="InterPro" id="IPR015590">
    <property type="entry name" value="Aldehyde_DH_dom"/>
</dbReference>
<evidence type="ECO:0000259" key="2">
    <source>
        <dbReference type="Pfam" id="PF00171"/>
    </source>
</evidence>
<dbReference type="InterPro" id="IPR016161">
    <property type="entry name" value="Ald_DH/histidinol_DH"/>
</dbReference>
<keyword evidence="1" id="KW-0560">Oxidoreductase</keyword>
<dbReference type="EMBL" id="ASAD01000018">
    <property type="protein sequence ID" value="EON91199.1"/>
    <property type="molecule type" value="Genomic_DNA"/>
</dbReference>
<accession>R8AXY9</accession>
<dbReference type="Gene3D" id="3.40.605.10">
    <property type="entry name" value="Aldehyde Dehydrogenase, Chain A, domain 1"/>
    <property type="match status" value="1"/>
</dbReference>
<dbReference type="InterPro" id="IPR016162">
    <property type="entry name" value="Ald_DH_N"/>
</dbReference>
<protein>
    <submittedName>
        <fullName evidence="3">Putative aldehyde dehydrogenase</fullName>
    </submittedName>
</protein>
<keyword evidence="4" id="KW-1185">Reference proteome</keyword>
<dbReference type="Pfam" id="PF00171">
    <property type="entry name" value="Aldedh"/>
    <property type="match status" value="1"/>
</dbReference>
<dbReference type="InterPro" id="IPR016163">
    <property type="entry name" value="Ald_DH_C"/>
</dbReference>
<organism evidence="3 4">
    <name type="scientific">Marinobacter lipolyticus SM19</name>
    <dbReference type="NCBI Taxonomy" id="1318628"/>
    <lineage>
        <taxon>Bacteria</taxon>
        <taxon>Pseudomonadati</taxon>
        <taxon>Pseudomonadota</taxon>
        <taxon>Gammaproteobacteria</taxon>
        <taxon>Pseudomonadales</taxon>
        <taxon>Marinobacteraceae</taxon>
        <taxon>Marinobacter</taxon>
    </lineage>
</organism>
<dbReference type="HOGENOM" id="CLU_487206_0_0_6"/>
<dbReference type="Proteomes" id="UP000016540">
    <property type="component" value="Unassembled WGS sequence"/>
</dbReference>